<keyword evidence="2" id="KW-1185">Reference proteome</keyword>
<dbReference type="Proteomes" id="UP001597418">
    <property type="component" value="Unassembled WGS sequence"/>
</dbReference>
<evidence type="ECO:0000313" key="1">
    <source>
        <dbReference type="EMBL" id="MFD2742183.1"/>
    </source>
</evidence>
<proteinExistence type="predicted"/>
<evidence type="ECO:0008006" key="3">
    <source>
        <dbReference type="Google" id="ProtNLM"/>
    </source>
</evidence>
<organism evidence="1 2">
    <name type="scientific">Sphingobacterium populi</name>
    <dbReference type="NCBI Taxonomy" id="1812824"/>
    <lineage>
        <taxon>Bacteria</taxon>
        <taxon>Pseudomonadati</taxon>
        <taxon>Bacteroidota</taxon>
        <taxon>Sphingobacteriia</taxon>
        <taxon>Sphingobacteriales</taxon>
        <taxon>Sphingobacteriaceae</taxon>
        <taxon>Sphingobacterium</taxon>
    </lineage>
</organism>
<protein>
    <recommendedName>
        <fullName evidence="3">Lipoprotein</fullName>
    </recommendedName>
</protein>
<gene>
    <name evidence="1" type="ORF">ACFSQ6_02110</name>
</gene>
<dbReference type="EMBL" id="JBHUMB010000005">
    <property type="protein sequence ID" value="MFD2742183.1"/>
    <property type="molecule type" value="Genomic_DNA"/>
</dbReference>
<comment type="caution">
    <text evidence="1">The sequence shown here is derived from an EMBL/GenBank/DDBJ whole genome shotgun (WGS) entry which is preliminary data.</text>
</comment>
<reference evidence="2" key="1">
    <citation type="journal article" date="2019" name="Int. J. Syst. Evol. Microbiol.">
        <title>The Global Catalogue of Microorganisms (GCM) 10K type strain sequencing project: providing services to taxonomists for standard genome sequencing and annotation.</title>
        <authorList>
            <consortium name="The Broad Institute Genomics Platform"/>
            <consortium name="The Broad Institute Genome Sequencing Center for Infectious Disease"/>
            <person name="Wu L."/>
            <person name="Ma J."/>
        </authorList>
    </citation>
    <scope>NUCLEOTIDE SEQUENCE [LARGE SCALE GENOMIC DNA]</scope>
    <source>
        <strain evidence="2">KCTC 42247</strain>
    </source>
</reference>
<dbReference type="PROSITE" id="PS51257">
    <property type="entry name" value="PROKAR_LIPOPROTEIN"/>
    <property type="match status" value="1"/>
</dbReference>
<evidence type="ECO:0000313" key="2">
    <source>
        <dbReference type="Proteomes" id="UP001597418"/>
    </source>
</evidence>
<dbReference type="RefSeq" id="WP_066753687.1">
    <property type="nucleotide sequence ID" value="NZ_JBHUMB010000005.1"/>
</dbReference>
<name>A0ABW5U8P9_9SPHI</name>
<accession>A0ABW5U8P9</accession>
<sequence length="216" mass="23652">MNMKYTVVGICALFGAIVGCQSPQKQEKGTSDADSNQQVLESRPFVNDENAAKFKFFLNIVDTEETDSTMIYTTKSLFKEDTVGLKIEVLKQIAAGVTATGEPDQDNGFVPGAIRFSSLGASSDHFVQALQDLFDLKDTGKMTASTIAPLVFSSNNEAIDLDKNKQATYSFKLFLENDMGAEAEVFAVLDTYRKSFEISEKDNSYRAQLIAAFAAN</sequence>